<dbReference type="Pfam" id="PF09907">
    <property type="entry name" value="HigB_toxin"/>
    <property type="match status" value="1"/>
</dbReference>
<dbReference type="EMBL" id="PVWJ01000197">
    <property type="protein sequence ID" value="PSB00518.1"/>
    <property type="molecule type" value="Genomic_DNA"/>
</dbReference>
<sequence>MRILSRSTLRTFWENHPDAEEALKTWYYEASHANWLIPLDIKIAHRNASIIANNRLVFNIKGNTYRLIVSIRYDIGIVFIRFVGTHAEYDKVDAETI</sequence>
<dbReference type="InterPro" id="IPR018669">
    <property type="entry name" value="Toxin_HigB"/>
</dbReference>
<proteinExistence type="predicted"/>
<dbReference type="RefSeq" id="WP_106291826.1">
    <property type="nucleotide sequence ID" value="NZ_CAWNTC010000253.1"/>
</dbReference>
<dbReference type="OrthoDB" id="9799912at2"/>
<dbReference type="GO" id="GO:0110001">
    <property type="term" value="C:toxin-antitoxin complex"/>
    <property type="evidence" value="ECO:0007669"/>
    <property type="project" value="InterPro"/>
</dbReference>
<comment type="caution">
    <text evidence="1">The sequence shown here is derived from an EMBL/GenBank/DDBJ whole genome shotgun (WGS) entry which is preliminary data.</text>
</comment>
<evidence type="ECO:0000313" key="1">
    <source>
        <dbReference type="EMBL" id="PSB00518.1"/>
    </source>
</evidence>
<dbReference type="AlphaFoldDB" id="A0A2T1BX35"/>
<name>A0A2T1BX35_9CYAN</name>
<dbReference type="Proteomes" id="UP000238762">
    <property type="component" value="Unassembled WGS sequence"/>
</dbReference>
<protein>
    <submittedName>
        <fullName evidence="1">Addiction module toxin RelE</fullName>
    </submittedName>
</protein>
<keyword evidence="2" id="KW-1185">Reference proteome</keyword>
<organism evidence="1 2">
    <name type="scientific">Merismopedia glauca CCAP 1448/3</name>
    <dbReference type="NCBI Taxonomy" id="1296344"/>
    <lineage>
        <taxon>Bacteria</taxon>
        <taxon>Bacillati</taxon>
        <taxon>Cyanobacteriota</taxon>
        <taxon>Cyanophyceae</taxon>
        <taxon>Synechococcales</taxon>
        <taxon>Merismopediaceae</taxon>
        <taxon>Merismopedia</taxon>
    </lineage>
</organism>
<gene>
    <name evidence="1" type="ORF">C7B64_23115</name>
</gene>
<accession>A0A2T1BX35</accession>
<reference evidence="1 2" key="2">
    <citation type="submission" date="2018-03" db="EMBL/GenBank/DDBJ databases">
        <title>The ancient ancestry and fast evolution of plastids.</title>
        <authorList>
            <person name="Moore K.R."/>
            <person name="Magnabosco C."/>
            <person name="Momper L."/>
            <person name="Gold D.A."/>
            <person name="Bosak T."/>
            <person name="Fournier G.P."/>
        </authorList>
    </citation>
    <scope>NUCLEOTIDE SEQUENCE [LARGE SCALE GENOMIC DNA]</scope>
    <source>
        <strain evidence="1 2">CCAP 1448/3</strain>
    </source>
</reference>
<dbReference type="GO" id="GO:0003723">
    <property type="term" value="F:RNA binding"/>
    <property type="evidence" value="ECO:0007669"/>
    <property type="project" value="InterPro"/>
</dbReference>
<dbReference type="GO" id="GO:0004519">
    <property type="term" value="F:endonuclease activity"/>
    <property type="evidence" value="ECO:0007669"/>
    <property type="project" value="InterPro"/>
</dbReference>
<reference evidence="1 2" key="1">
    <citation type="submission" date="2018-02" db="EMBL/GenBank/DDBJ databases">
        <authorList>
            <person name="Cohen D.B."/>
            <person name="Kent A.D."/>
        </authorList>
    </citation>
    <scope>NUCLEOTIDE SEQUENCE [LARGE SCALE GENOMIC DNA]</scope>
    <source>
        <strain evidence="1 2">CCAP 1448/3</strain>
    </source>
</reference>
<evidence type="ECO:0000313" key="2">
    <source>
        <dbReference type="Proteomes" id="UP000238762"/>
    </source>
</evidence>